<dbReference type="SUPFAM" id="SSF55961">
    <property type="entry name" value="Bet v1-like"/>
    <property type="match status" value="1"/>
</dbReference>
<dbReference type="InterPro" id="IPR029442">
    <property type="entry name" value="GyrI-like"/>
</dbReference>
<feature type="domain" description="GyrI-like small molecule binding" evidence="1">
    <location>
        <begin position="232"/>
        <end position="336"/>
    </location>
</feature>
<dbReference type="KEGG" id="fsn:GS03_01698"/>
<dbReference type="EMBL" id="CP038810">
    <property type="protein sequence ID" value="QBZ98193.1"/>
    <property type="molecule type" value="Genomic_DNA"/>
</dbReference>
<reference evidence="2 3" key="1">
    <citation type="submission" date="2019-04" db="EMBL/GenBank/DDBJ databases">
        <title>Flavobacterium sp. GS03.</title>
        <authorList>
            <person name="Kim H."/>
        </authorList>
    </citation>
    <scope>NUCLEOTIDE SEQUENCE [LARGE SCALE GENOMIC DNA]</scope>
    <source>
        <strain evidence="2 3">GS03</strain>
    </source>
</reference>
<accession>A0A4P7PW71</accession>
<protein>
    <recommendedName>
        <fullName evidence="1">GyrI-like small molecule binding domain-containing protein</fullName>
    </recommendedName>
</protein>
<dbReference type="Gene3D" id="3.20.80.10">
    <property type="entry name" value="Regulatory factor, effector binding domain"/>
    <property type="match status" value="1"/>
</dbReference>
<evidence type="ECO:0000259" key="1">
    <source>
        <dbReference type="Pfam" id="PF06445"/>
    </source>
</evidence>
<dbReference type="InterPro" id="IPR011256">
    <property type="entry name" value="Reg_factor_effector_dom_sf"/>
</dbReference>
<evidence type="ECO:0000313" key="2">
    <source>
        <dbReference type="EMBL" id="QBZ98193.1"/>
    </source>
</evidence>
<dbReference type="SUPFAM" id="SSF55136">
    <property type="entry name" value="Probable bacterial effector-binding domain"/>
    <property type="match status" value="1"/>
</dbReference>
<dbReference type="RefSeq" id="WP_168710291.1">
    <property type="nucleotide sequence ID" value="NZ_CP038810.1"/>
</dbReference>
<dbReference type="AlphaFoldDB" id="A0A4P7PW71"/>
<keyword evidence="3" id="KW-1185">Reference proteome</keyword>
<dbReference type="InterPro" id="IPR023393">
    <property type="entry name" value="START-like_dom_sf"/>
</dbReference>
<dbReference type="Pfam" id="PF06445">
    <property type="entry name" value="GyrI-like"/>
    <property type="match status" value="1"/>
</dbReference>
<name>A0A4P7PW71_9FLAO</name>
<organism evidence="2 3">
    <name type="scientific">Flavobacterium sangjuense</name>
    <dbReference type="NCBI Taxonomy" id="2518177"/>
    <lineage>
        <taxon>Bacteria</taxon>
        <taxon>Pseudomonadati</taxon>
        <taxon>Bacteroidota</taxon>
        <taxon>Flavobacteriia</taxon>
        <taxon>Flavobacteriales</taxon>
        <taxon>Flavobacteriaceae</taxon>
        <taxon>Flavobacterium</taxon>
    </lineage>
</organism>
<gene>
    <name evidence="2" type="ORF">GS03_01698</name>
</gene>
<dbReference type="Gene3D" id="3.30.530.20">
    <property type="match status" value="1"/>
</dbReference>
<dbReference type="Proteomes" id="UP000296862">
    <property type="component" value="Chromosome"/>
</dbReference>
<evidence type="ECO:0000313" key="3">
    <source>
        <dbReference type="Proteomes" id="UP000296862"/>
    </source>
</evidence>
<sequence>MRILKYIFLLILLALVGITVYVATQKGDFEVTKSSIIKTPRSTVFNYVNDYKNWETFGSWMQKDSNIKFNYDAKTIGAGAKCAFENGSDEGSIRTVFVKENDSLAQKANYNGTTATISWKFKDTIGGTKITVHSKGKMDIMTKITTFFEGGITSILGDIYEKSLRNLDKTLHYEMKTYSIKVNGIVQRPSGFCLKQTVSCHIKSVGKNTKILMARMVHFFKKNKIPMAGKPFVNYDRYDVANDFATISICIPVRELISITDGSDVASGEIVAFTCLKTTLTGDYSHSKEAWAKAKKYIADNGFKENFAGSYTEVYVKTIDDIKQPSKWVTEIYIPVFPKAIVLPKPLETLPTQAVTSEEPMAVPTENP</sequence>
<proteinExistence type="predicted"/>